<evidence type="ECO:0000256" key="6">
    <source>
        <dbReference type="ARBA" id="ARBA00023136"/>
    </source>
</evidence>
<comment type="subcellular location">
    <subcellularLocation>
        <location evidence="1 7">Cell membrane</location>
        <topology evidence="1 7">Multi-pass membrane protein</topology>
    </subcellularLocation>
</comment>
<dbReference type="PANTHER" id="PTHR43744">
    <property type="entry name" value="ABC TRANSPORTER PERMEASE PROTEIN MG189-RELATED-RELATED"/>
    <property type="match status" value="1"/>
</dbReference>
<keyword evidence="10" id="KW-1185">Reference proteome</keyword>
<dbReference type="GO" id="GO:0055085">
    <property type="term" value="P:transmembrane transport"/>
    <property type="evidence" value="ECO:0007669"/>
    <property type="project" value="InterPro"/>
</dbReference>
<evidence type="ECO:0000256" key="7">
    <source>
        <dbReference type="RuleBase" id="RU363032"/>
    </source>
</evidence>
<name>A0A0M9UDZ9_9CHLR</name>
<dbReference type="AlphaFoldDB" id="A0A0M9UDZ9"/>
<reference evidence="10" key="1">
    <citation type="submission" date="2015-08" db="EMBL/GenBank/DDBJ databases">
        <title>Draft Genome Sequence of a Heterotrophic Facultative Anaerobic Bacterium Ardenticatena maritima Strain 110S.</title>
        <authorList>
            <person name="Kawaichi S."/>
            <person name="Yoshida T."/>
            <person name="Sako Y."/>
            <person name="Nakamura R."/>
        </authorList>
    </citation>
    <scope>NUCLEOTIDE SEQUENCE [LARGE SCALE GENOMIC DNA]</scope>
    <source>
        <strain evidence="10">110S</strain>
    </source>
</reference>
<keyword evidence="6 7" id="KW-0472">Membrane</keyword>
<comment type="similarity">
    <text evidence="7">Belongs to the binding-protein-dependent transport system permease family.</text>
</comment>
<evidence type="ECO:0000256" key="3">
    <source>
        <dbReference type="ARBA" id="ARBA00022475"/>
    </source>
</evidence>
<dbReference type="STRING" id="872965.SE16_14990"/>
<dbReference type="PROSITE" id="PS50928">
    <property type="entry name" value="ABC_TM1"/>
    <property type="match status" value="1"/>
</dbReference>
<dbReference type="EMBL" id="BBZA01000275">
    <property type="protein sequence ID" value="GAP64517.1"/>
    <property type="molecule type" value="Genomic_DNA"/>
</dbReference>
<comment type="caution">
    <text evidence="9">The sequence shown here is derived from an EMBL/GenBank/DDBJ whole genome shotgun (WGS) entry which is preliminary data.</text>
</comment>
<feature type="transmembrane region" description="Helical" evidence="7">
    <location>
        <begin position="167"/>
        <end position="185"/>
    </location>
</feature>
<feature type="transmembrane region" description="Helical" evidence="7">
    <location>
        <begin position="123"/>
        <end position="147"/>
    </location>
</feature>
<evidence type="ECO:0000256" key="1">
    <source>
        <dbReference type="ARBA" id="ARBA00004651"/>
    </source>
</evidence>
<organism evidence="9 10">
    <name type="scientific">Ardenticatena maritima</name>
    <dbReference type="NCBI Taxonomy" id="872965"/>
    <lineage>
        <taxon>Bacteria</taxon>
        <taxon>Bacillati</taxon>
        <taxon>Chloroflexota</taxon>
        <taxon>Ardenticatenia</taxon>
        <taxon>Ardenticatenales</taxon>
        <taxon>Ardenticatenaceae</taxon>
        <taxon>Ardenticatena</taxon>
    </lineage>
</organism>
<keyword evidence="3" id="KW-1003">Cell membrane</keyword>
<accession>A0A0M9UDZ9</accession>
<protein>
    <submittedName>
        <fullName evidence="9">Multiple sugar transport system permease protein</fullName>
    </submittedName>
</protein>
<proteinExistence type="inferred from homology"/>
<feature type="domain" description="ABC transmembrane type-1" evidence="8">
    <location>
        <begin position="88"/>
        <end position="285"/>
    </location>
</feature>
<keyword evidence="5 7" id="KW-1133">Transmembrane helix</keyword>
<feature type="transmembrane region" description="Helical" evidence="7">
    <location>
        <begin position="87"/>
        <end position="111"/>
    </location>
</feature>
<feature type="transmembrane region" description="Helical" evidence="7">
    <location>
        <begin position="206"/>
        <end position="228"/>
    </location>
</feature>
<keyword evidence="4 7" id="KW-0812">Transmembrane</keyword>
<dbReference type="InterPro" id="IPR000515">
    <property type="entry name" value="MetI-like"/>
</dbReference>
<evidence type="ECO:0000259" key="8">
    <source>
        <dbReference type="PROSITE" id="PS50928"/>
    </source>
</evidence>
<feature type="transmembrane region" description="Helical" evidence="7">
    <location>
        <begin position="26"/>
        <end position="48"/>
    </location>
</feature>
<dbReference type="SUPFAM" id="SSF161098">
    <property type="entry name" value="MetI-like"/>
    <property type="match status" value="1"/>
</dbReference>
<dbReference type="InParanoid" id="A0A0M9UDZ9"/>
<gene>
    <name evidence="9" type="ORF">ARMA_2940</name>
</gene>
<dbReference type="OrthoDB" id="9771544at2"/>
<dbReference type="CDD" id="cd06261">
    <property type="entry name" value="TM_PBP2"/>
    <property type="match status" value="1"/>
</dbReference>
<keyword evidence="2 7" id="KW-0813">Transport</keyword>
<evidence type="ECO:0000256" key="5">
    <source>
        <dbReference type="ARBA" id="ARBA00022989"/>
    </source>
</evidence>
<dbReference type="Gene3D" id="1.10.3720.10">
    <property type="entry name" value="MetI-like"/>
    <property type="match status" value="1"/>
</dbReference>
<evidence type="ECO:0000256" key="2">
    <source>
        <dbReference type="ARBA" id="ARBA00022448"/>
    </source>
</evidence>
<evidence type="ECO:0000313" key="10">
    <source>
        <dbReference type="Proteomes" id="UP000037784"/>
    </source>
</evidence>
<feature type="transmembrane region" description="Helical" evidence="7">
    <location>
        <begin position="266"/>
        <end position="284"/>
    </location>
</feature>
<sequence>MAEQIQAMEQSPVRKVRNRRKGRTNWWHLFIYIVLIAGAIAAVLPFYWMVATSLMTLGETIQKAWWPDVPQWQNYVEAWTEAKFSKYFLNSVLMTATTMTGVLVTSTLAGYAFARMKFPGRDLIFGILLSTMMIPESVVMIPNFLIVRGDIFPLPFGPSWLNSLQGLSVPFMANAFSIFLLRQFFIQIPHELWDAARIDGAGHIRFLLQIVLPMSKAPLMTVALFSFIGSWNAFLWPLLVTTTDRWRPLMVGLWTFVTEAGPETHLLMAGAVITIIPILVLYFLTQKQFTEGIATSGLKG</sequence>
<dbReference type="Proteomes" id="UP000037784">
    <property type="component" value="Unassembled WGS sequence"/>
</dbReference>
<dbReference type="InterPro" id="IPR035906">
    <property type="entry name" value="MetI-like_sf"/>
</dbReference>
<dbReference type="RefSeq" id="WP_054494188.1">
    <property type="nucleotide sequence ID" value="NZ_BBZA01000275.1"/>
</dbReference>
<evidence type="ECO:0000256" key="4">
    <source>
        <dbReference type="ARBA" id="ARBA00022692"/>
    </source>
</evidence>
<keyword evidence="9" id="KW-0762">Sugar transport</keyword>
<dbReference type="GO" id="GO:0005886">
    <property type="term" value="C:plasma membrane"/>
    <property type="evidence" value="ECO:0007669"/>
    <property type="project" value="UniProtKB-SubCell"/>
</dbReference>
<dbReference type="Pfam" id="PF00528">
    <property type="entry name" value="BPD_transp_1"/>
    <property type="match status" value="1"/>
</dbReference>
<evidence type="ECO:0000313" key="9">
    <source>
        <dbReference type="EMBL" id="GAP64517.1"/>
    </source>
</evidence>
<dbReference type="PANTHER" id="PTHR43744:SF12">
    <property type="entry name" value="ABC TRANSPORTER PERMEASE PROTEIN MG189-RELATED"/>
    <property type="match status" value="1"/>
</dbReference>